<dbReference type="InterPro" id="IPR019797">
    <property type="entry name" value="Glutamate_5-kinase_CS"/>
</dbReference>
<dbReference type="PANTHER" id="PTHR23342">
    <property type="entry name" value="N-ACETYLGLUTAMATE SYNTHASE"/>
    <property type="match status" value="1"/>
</dbReference>
<comment type="pathway">
    <text evidence="6">Amino-acid biosynthesis.</text>
</comment>
<evidence type="ECO:0000313" key="9">
    <source>
        <dbReference type="Proteomes" id="UP000644020"/>
    </source>
</evidence>
<gene>
    <name evidence="8" type="ORF">GCM10010305_18210</name>
</gene>
<dbReference type="PANTHER" id="PTHR23342:SF20">
    <property type="entry name" value="[LYSW]-AMINOADIPATE KINASE"/>
    <property type="match status" value="1"/>
</dbReference>
<comment type="caution">
    <text evidence="8">The sequence shown here is derived from an EMBL/GenBank/DDBJ whole genome shotgun (WGS) entry which is preliminary data.</text>
</comment>
<dbReference type="PROSITE" id="PS00902">
    <property type="entry name" value="GLUTAMATE_5_KINASE"/>
    <property type="match status" value="1"/>
</dbReference>
<keyword evidence="3" id="KW-0547">Nucleotide-binding</keyword>
<keyword evidence="2" id="KW-0808">Transferase</keyword>
<dbReference type="GO" id="GO:0004349">
    <property type="term" value="F:glutamate 5-kinase activity"/>
    <property type="evidence" value="ECO:0007669"/>
    <property type="project" value="InterPro"/>
</dbReference>
<dbReference type="GO" id="GO:0005524">
    <property type="term" value="F:ATP binding"/>
    <property type="evidence" value="ECO:0007669"/>
    <property type="project" value="UniProtKB-KW"/>
</dbReference>
<evidence type="ECO:0000313" key="8">
    <source>
        <dbReference type="EMBL" id="GHA75829.1"/>
    </source>
</evidence>
<keyword evidence="5" id="KW-0067">ATP-binding</keyword>
<protein>
    <submittedName>
        <fullName evidence="8">Acetylglutamate kinase-like protein</fullName>
    </submittedName>
</protein>
<dbReference type="PRINTS" id="PR00474">
    <property type="entry name" value="GLU5KINASE"/>
</dbReference>
<evidence type="ECO:0000256" key="3">
    <source>
        <dbReference type="ARBA" id="ARBA00022741"/>
    </source>
</evidence>
<reference evidence="8" key="2">
    <citation type="submission" date="2020-09" db="EMBL/GenBank/DDBJ databases">
        <authorList>
            <person name="Sun Q."/>
            <person name="Ohkuma M."/>
        </authorList>
    </citation>
    <scope>NUCLEOTIDE SEQUENCE</scope>
    <source>
        <strain evidence="8">JCM 4518</strain>
    </source>
</reference>
<dbReference type="Pfam" id="PF00696">
    <property type="entry name" value="AA_kinase"/>
    <property type="match status" value="1"/>
</dbReference>
<name>A0A918SXN9_9ACTN</name>
<keyword evidence="4 8" id="KW-0418">Kinase</keyword>
<dbReference type="Proteomes" id="UP000644020">
    <property type="component" value="Unassembled WGS sequence"/>
</dbReference>
<dbReference type="PIRSF" id="PIRSF000728">
    <property type="entry name" value="NAGK"/>
    <property type="match status" value="1"/>
</dbReference>
<dbReference type="RefSeq" id="WP_189976072.1">
    <property type="nucleotide sequence ID" value="NZ_BMUL01000004.1"/>
</dbReference>
<evidence type="ECO:0000259" key="7">
    <source>
        <dbReference type="Pfam" id="PF00696"/>
    </source>
</evidence>
<dbReference type="AlphaFoldDB" id="A0A918SXN9"/>
<organism evidence="8 9">
    <name type="scientific">Streptomyces termitum</name>
    <dbReference type="NCBI Taxonomy" id="67368"/>
    <lineage>
        <taxon>Bacteria</taxon>
        <taxon>Bacillati</taxon>
        <taxon>Actinomycetota</taxon>
        <taxon>Actinomycetes</taxon>
        <taxon>Kitasatosporales</taxon>
        <taxon>Streptomycetaceae</taxon>
        <taxon>Streptomyces</taxon>
    </lineage>
</organism>
<dbReference type="InterPro" id="IPR004662">
    <property type="entry name" value="AcgluKinase_fam"/>
</dbReference>
<reference evidence="8" key="1">
    <citation type="journal article" date="2014" name="Int. J. Syst. Evol. Microbiol.">
        <title>Complete genome sequence of Corynebacterium casei LMG S-19264T (=DSM 44701T), isolated from a smear-ripened cheese.</title>
        <authorList>
            <consortium name="US DOE Joint Genome Institute (JGI-PGF)"/>
            <person name="Walter F."/>
            <person name="Albersmeier A."/>
            <person name="Kalinowski J."/>
            <person name="Ruckert C."/>
        </authorList>
    </citation>
    <scope>NUCLEOTIDE SEQUENCE</scope>
    <source>
        <strain evidence="8">JCM 4518</strain>
    </source>
</reference>
<dbReference type="InterPro" id="IPR001048">
    <property type="entry name" value="Asp/Glu/Uridylate_kinase"/>
</dbReference>
<dbReference type="InterPro" id="IPR001057">
    <property type="entry name" value="Glu/AcGlu_kinase"/>
</dbReference>
<accession>A0A918SXN9</accession>
<evidence type="ECO:0000256" key="4">
    <source>
        <dbReference type="ARBA" id="ARBA00022777"/>
    </source>
</evidence>
<dbReference type="EMBL" id="BMUL01000004">
    <property type="protein sequence ID" value="GHA75829.1"/>
    <property type="molecule type" value="Genomic_DNA"/>
</dbReference>
<feature type="domain" description="Aspartate/glutamate/uridylate kinase" evidence="7">
    <location>
        <begin position="5"/>
        <end position="252"/>
    </location>
</feature>
<evidence type="ECO:0000256" key="5">
    <source>
        <dbReference type="ARBA" id="ARBA00022840"/>
    </source>
</evidence>
<keyword evidence="1" id="KW-0028">Amino-acid biosynthesis</keyword>
<evidence type="ECO:0000256" key="6">
    <source>
        <dbReference type="ARBA" id="ARBA00029440"/>
    </source>
</evidence>
<evidence type="ECO:0000256" key="1">
    <source>
        <dbReference type="ARBA" id="ARBA00022605"/>
    </source>
</evidence>
<evidence type="ECO:0000256" key="2">
    <source>
        <dbReference type="ARBA" id="ARBA00022679"/>
    </source>
</evidence>
<dbReference type="GO" id="GO:0006526">
    <property type="term" value="P:L-arginine biosynthetic process"/>
    <property type="evidence" value="ECO:0007669"/>
    <property type="project" value="TreeGrafter"/>
</dbReference>
<dbReference type="InterPro" id="IPR036393">
    <property type="entry name" value="AceGlu_kinase-like_sf"/>
</dbReference>
<dbReference type="GO" id="GO:0005737">
    <property type="term" value="C:cytoplasm"/>
    <property type="evidence" value="ECO:0007669"/>
    <property type="project" value="InterPro"/>
</dbReference>
<sequence length="289" mass="28990">MIHPVTVVKCGGSPAIDRDAMCADIASLAAAGRRVVLVHGGAAEVDLLAERLGVPQRRLTTPSGSSSRYTDPATLEVLQLALAGKVKPALVAALGRYGARAAGLTGLDGATVTARRTAAHRAVLDGRTVMIRDDHNGRIRAVDPALLNLLLDAGVVPVLSPPALAEDGTAVNVDADRAAAAVAAALGAERLVLLTGAPGVLADHRDESSLLPEYRVPAEGPVGDAAVGGMRAKLQAAREALLGSVAEVVVADGRVRNPVSGALGGAGTTVRLAAVHETGGAAPLTTTGS</sequence>
<dbReference type="NCBIfam" id="TIGR00761">
    <property type="entry name" value="argB"/>
    <property type="match status" value="1"/>
</dbReference>
<dbReference type="Gene3D" id="3.40.1160.10">
    <property type="entry name" value="Acetylglutamate kinase-like"/>
    <property type="match status" value="1"/>
</dbReference>
<dbReference type="GO" id="GO:0003991">
    <property type="term" value="F:acetylglutamate kinase activity"/>
    <property type="evidence" value="ECO:0007669"/>
    <property type="project" value="TreeGrafter"/>
</dbReference>
<proteinExistence type="predicted"/>
<dbReference type="SUPFAM" id="SSF53633">
    <property type="entry name" value="Carbamate kinase-like"/>
    <property type="match status" value="1"/>
</dbReference>
<dbReference type="NCBIfam" id="NF010659">
    <property type="entry name" value="PRK14058.1-1"/>
    <property type="match status" value="1"/>
</dbReference>
<keyword evidence="9" id="KW-1185">Reference proteome</keyword>